<feature type="transmembrane region" description="Helical" evidence="8">
    <location>
        <begin position="259"/>
        <end position="282"/>
    </location>
</feature>
<dbReference type="InterPro" id="IPR020846">
    <property type="entry name" value="MFS_dom"/>
</dbReference>
<feature type="transmembrane region" description="Helical" evidence="8">
    <location>
        <begin position="129"/>
        <end position="148"/>
    </location>
</feature>
<evidence type="ECO:0000256" key="4">
    <source>
        <dbReference type="ARBA" id="ARBA00022692"/>
    </source>
</evidence>
<proteinExistence type="predicted"/>
<reference evidence="10 11" key="1">
    <citation type="submission" date="2024-06" db="EMBL/GenBank/DDBJ databases">
        <title>The Natural Products Discovery Center: Release of the First 8490 Sequenced Strains for Exploring Actinobacteria Biosynthetic Diversity.</title>
        <authorList>
            <person name="Kalkreuter E."/>
            <person name="Kautsar S.A."/>
            <person name="Yang D."/>
            <person name="Bader C.D."/>
            <person name="Teijaro C.N."/>
            <person name="Fluegel L."/>
            <person name="Davis C.M."/>
            <person name="Simpson J.R."/>
            <person name="Lauterbach L."/>
            <person name="Steele A.D."/>
            <person name="Gui C."/>
            <person name="Meng S."/>
            <person name="Li G."/>
            <person name="Viehrig K."/>
            <person name="Ye F."/>
            <person name="Su P."/>
            <person name="Kiefer A.F."/>
            <person name="Nichols A."/>
            <person name="Cepeda A.J."/>
            <person name="Yan W."/>
            <person name="Fan B."/>
            <person name="Jiang Y."/>
            <person name="Adhikari A."/>
            <person name="Zheng C.-J."/>
            <person name="Schuster L."/>
            <person name="Cowan T.M."/>
            <person name="Smanski M.J."/>
            <person name="Chevrette M.G."/>
            <person name="De Carvalho L.P.S."/>
            <person name="Shen B."/>
        </authorList>
    </citation>
    <scope>NUCLEOTIDE SEQUENCE [LARGE SCALE GENOMIC DNA]</scope>
    <source>
        <strain evidence="10 11">NPDC047833</strain>
    </source>
</reference>
<protein>
    <submittedName>
        <fullName evidence="10">MFS transporter</fullName>
    </submittedName>
</protein>
<keyword evidence="4 8" id="KW-0812">Transmembrane</keyword>
<comment type="subcellular location">
    <subcellularLocation>
        <location evidence="1">Cell membrane</location>
        <topology evidence="1">Multi-pass membrane protein</topology>
    </subcellularLocation>
</comment>
<name>A0ABV3M6I1_9ACTN</name>
<keyword evidence="5 8" id="KW-1133">Transmembrane helix</keyword>
<keyword evidence="6 8" id="KW-0472">Membrane</keyword>
<keyword evidence="2" id="KW-0813">Transport</keyword>
<keyword evidence="11" id="KW-1185">Reference proteome</keyword>
<feature type="transmembrane region" description="Helical" evidence="8">
    <location>
        <begin position="217"/>
        <end position="239"/>
    </location>
</feature>
<evidence type="ECO:0000256" key="2">
    <source>
        <dbReference type="ARBA" id="ARBA00022448"/>
    </source>
</evidence>
<evidence type="ECO:0000256" key="8">
    <source>
        <dbReference type="SAM" id="Phobius"/>
    </source>
</evidence>
<evidence type="ECO:0000313" key="11">
    <source>
        <dbReference type="Proteomes" id="UP001553843"/>
    </source>
</evidence>
<dbReference type="PROSITE" id="PS50850">
    <property type="entry name" value="MFS"/>
    <property type="match status" value="1"/>
</dbReference>
<feature type="transmembrane region" description="Helical" evidence="8">
    <location>
        <begin position="105"/>
        <end position="122"/>
    </location>
</feature>
<dbReference type="NCBIfam" id="TIGR00711">
    <property type="entry name" value="efflux_EmrB"/>
    <property type="match status" value="1"/>
</dbReference>
<keyword evidence="7" id="KW-0046">Antibiotic resistance</keyword>
<feature type="domain" description="Major facilitator superfamily (MFS) profile" evidence="9">
    <location>
        <begin position="6"/>
        <end position="476"/>
    </location>
</feature>
<feature type="transmembrane region" description="Helical" evidence="8">
    <location>
        <begin position="294"/>
        <end position="311"/>
    </location>
</feature>
<accession>A0ABV3M6I1</accession>
<keyword evidence="3" id="KW-1003">Cell membrane</keyword>
<evidence type="ECO:0000256" key="5">
    <source>
        <dbReference type="ARBA" id="ARBA00022989"/>
    </source>
</evidence>
<feature type="transmembrane region" description="Helical" evidence="8">
    <location>
        <begin position="160"/>
        <end position="180"/>
    </location>
</feature>
<evidence type="ECO:0000256" key="3">
    <source>
        <dbReference type="ARBA" id="ARBA00022475"/>
    </source>
</evidence>
<evidence type="ECO:0000259" key="9">
    <source>
        <dbReference type="PROSITE" id="PS50850"/>
    </source>
</evidence>
<feature type="transmembrane region" description="Helical" evidence="8">
    <location>
        <begin position="192"/>
        <end position="211"/>
    </location>
</feature>
<gene>
    <name evidence="10" type="ORF">AB0887_35070</name>
</gene>
<feature type="transmembrane region" description="Helical" evidence="8">
    <location>
        <begin position="323"/>
        <end position="343"/>
    </location>
</feature>
<feature type="transmembrane region" description="Helical" evidence="8">
    <location>
        <begin position="41"/>
        <end position="60"/>
    </location>
</feature>
<dbReference type="PRINTS" id="PR01036">
    <property type="entry name" value="TCRTETB"/>
</dbReference>
<dbReference type="InterPro" id="IPR011701">
    <property type="entry name" value="MFS"/>
</dbReference>
<feature type="transmembrane region" description="Helical" evidence="8">
    <location>
        <begin position="72"/>
        <end position="99"/>
    </location>
</feature>
<feature type="transmembrane region" description="Helical" evidence="8">
    <location>
        <begin position="349"/>
        <end position="375"/>
    </location>
</feature>
<dbReference type="PANTHER" id="PTHR42718:SF49">
    <property type="entry name" value="EXPORT PROTEIN"/>
    <property type="match status" value="1"/>
</dbReference>
<dbReference type="Gene3D" id="1.20.1720.10">
    <property type="entry name" value="Multidrug resistance protein D"/>
    <property type="match status" value="1"/>
</dbReference>
<feature type="transmembrane region" description="Helical" evidence="8">
    <location>
        <begin position="452"/>
        <end position="472"/>
    </location>
</feature>
<dbReference type="InterPro" id="IPR004638">
    <property type="entry name" value="EmrB-like"/>
</dbReference>
<dbReference type="InterPro" id="IPR036259">
    <property type="entry name" value="MFS_trans_sf"/>
</dbReference>
<evidence type="ECO:0000313" key="10">
    <source>
        <dbReference type="EMBL" id="MEW2367150.1"/>
    </source>
</evidence>
<dbReference type="CDD" id="cd17321">
    <property type="entry name" value="MFS_MMR_MDR_like"/>
    <property type="match status" value="1"/>
</dbReference>
<dbReference type="Pfam" id="PF07690">
    <property type="entry name" value="MFS_1"/>
    <property type="match status" value="1"/>
</dbReference>
<evidence type="ECO:0000256" key="1">
    <source>
        <dbReference type="ARBA" id="ARBA00004651"/>
    </source>
</evidence>
<dbReference type="RefSeq" id="WP_359773077.1">
    <property type="nucleotide sequence ID" value="NZ_JBEYRR010000001.1"/>
</dbReference>
<dbReference type="SUPFAM" id="SSF103473">
    <property type="entry name" value="MFS general substrate transporter"/>
    <property type="match status" value="1"/>
</dbReference>
<comment type="caution">
    <text evidence="10">The sequence shown here is derived from an EMBL/GenBank/DDBJ whole genome shotgun (WGS) entry which is preliminary data.</text>
</comment>
<dbReference type="PANTHER" id="PTHR42718">
    <property type="entry name" value="MAJOR FACILITATOR SUPERFAMILY MULTIDRUG TRANSPORTER MFSC"/>
    <property type="match status" value="1"/>
</dbReference>
<organism evidence="10 11">
    <name type="scientific">Streptomyces huasconensis</name>
    <dbReference type="NCBI Taxonomy" id="1854574"/>
    <lineage>
        <taxon>Bacteria</taxon>
        <taxon>Bacillati</taxon>
        <taxon>Actinomycetota</taxon>
        <taxon>Actinomycetes</taxon>
        <taxon>Kitasatosporales</taxon>
        <taxon>Streptomycetaceae</taxon>
        <taxon>Streptomyces</taxon>
    </lineage>
</organism>
<feature type="transmembrane region" description="Helical" evidence="8">
    <location>
        <begin position="396"/>
        <end position="413"/>
    </location>
</feature>
<evidence type="ECO:0000256" key="7">
    <source>
        <dbReference type="ARBA" id="ARBA00023251"/>
    </source>
</evidence>
<sequence length="483" mass="49372">MRKWLPLVAVCLGSFMLIVDTTVVTVALPEIGTGLDASLSSLQWVMNIYTLVLAALTLSAGSVGDLLGRRKVYLLSLAVFAGSSLLCAVSPGAGVLIAARGLQGVGGAAMFVTSMALLGTTYEGKDRGVAMGVWSSVIGVAAAVGPVFGGLLTESMSWRAIFYVNIPISLVTMVLTKICFTESRQPANARVDFPGIITFALTSGALTYGLIRAGEDGWTSGLTLGLFALALLGAVLFVLAERRHPSPMLDLSLMRDASFLAIMLSTIASAWGFSSLVFTSLWLQSVVGLTPIKAGLALLPLAAATFLASTLTGKRLHEVSPRVTITAALLLVGVGCAINGLVIDGDSSWTAALPGLLVIGAGVGVGMPATASAVFASVPPQRAGMGSGAMATFRQLGQALGVAVLGLVFAHVIREDLDGKVADAASAENTLTSGRPTTLGVLHDAGAHGLTAVYLASAGLALVAATATAAFIRKRPHAAPETR</sequence>
<dbReference type="Gene3D" id="1.20.1250.20">
    <property type="entry name" value="MFS general substrate transporter like domains"/>
    <property type="match status" value="1"/>
</dbReference>
<dbReference type="Proteomes" id="UP001553843">
    <property type="component" value="Unassembled WGS sequence"/>
</dbReference>
<evidence type="ECO:0000256" key="6">
    <source>
        <dbReference type="ARBA" id="ARBA00023136"/>
    </source>
</evidence>
<dbReference type="EMBL" id="JBEYRS010000022">
    <property type="protein sequence ID" value="MEW2367150.1"/>
    <property type="molecule type" value="Genomic_DNA"/>
</dbReference>